<organism evidence="1 2">
    <name type="scientific">Mycetomoellerius zeteki</name>
    <dbReference type="NCBI Taxonomy" id="64791"/>
    <lineage>
        <taxon>Eukaryota</taxon>
        <taxon>Metazoa</taxon>
        <taxon>Ecdysozoa</taxon>
        <taxon>Arthropoda</taxon>
        <taxon>Hexapoda</taxon>
        <taxon>Insecta</taxon>
        <taxon>Pterygota</taxon>
        <taxon>Neoptera</taxon>
        <taxon>Endopterygota</taxon>
        <taxon>Hymenoptera</taxon>
        <taxon>Apocrita</taxon>
        <taxon>Aculeata</taxon>
        <taxon>Formicoidea</taxon>
        <taxon>Formicidae</taxon>
        <taxon>Myrmicinae</taxon>
        <taxon>Mycetomoellerius</taxon>
    </lineage>
</organism>
<sequence length="72" mass="8058">MIVADDARAPRVRAANGLRLTGIRCGYRSINLGRKPAAQKPLIFLRTMTNAGSDEKPFEKFVPLEICPKRLF</sequence>
<dbReference type="Proteomes" id="UP000075809">
    <property type="component" value="Unassembled WGS sequence"/>
</dbReference>
<name>A0A151WZK2_9HYME</name>
<reference evidence="1 2" key="1">
    <citation type="submission" date="2015-09" db="EMBL/GenBank/DDBJ databases">
        <title>Trachymyrmex zeteki WGS genome.</title>
        <authorList>
            <person name="Nygaard S."/>
            <person name="Hu H."/>
            <person name="Boomsma J."/>
            <person name="Zhang G."/>
        </authorList>
    </citation>
    <scope>NUCLEOTIDE SEQUENCE [LARGE SCALE GENOMIC DNA]</scope>
    <source>
        <strain evidence="1">Tzet28-1</strain>
        <tissue evidence="1">Whole body</tissue>
    </source>
</reference>
<protein>
    <submittedName>
        <fullName evidence="1">Uncharacterized protein</fullName>
    </submittedName>
</protein>
<accession>A0A151WZK2</accession>
<evidence type="ECO:0000313" key="2">
    <source>
        <dbReference type="Proteomes" id="UP000075809"/>
    </source>
</evidence>
<dbReference type="EMBL" id="KQ982635">
    <property type="protein sequence ID" value="KYQ53323.1"/>
    <property type="molecule type" value="Genomic_DNA"/>
</dbReference>
<gene>
    <name evidence="1" type="ORF">ALC60_07515</name>
</gene>
<dbReference type="AlphaFoldDB" id="A0A151WZK2"/>
<keyword evidence="2" id="KW-1185">Reference proteome</keyword>
<proteinExistence type="predicted"/>
<evidence type="ECO:0000313" key="1">
    <source>
        <dbReference type="EMBL" id="KYQ53323.1"/>
    </source>
</evidence>